<dbReference type="GO" id="GO:0005737">
    <property type="term" value="C:cytoplasm"/>
    <property type="evidence" value="ECO:0007669"/>
    <property type="project" value="TreeGrafter"/>
</dbReference>
<dbReference type="EMBL" id="CAACVS010000043">
    <property type="protein sequence ID" value="VEU34934.1"/>
    <property type="molecule type" value="Genomic_DNA"/>
</dbReference>
<evidence type="ECO:0000259" key="4">
    <source>
        <dbReference type="Pfam" id="PF00278"/>
    </source>
</evidence>
<dbReference type="InterPro" id="IPR029066">
    <property type="entry name" value="PLP-binding_barrel"/>
</dbReference>
<feature type="region of interest" description="Disordered" evidence="3">
    <location>
        <begin position="20"/>
        <end position="62"/>
    </location>
</feature>
<dbReference type="InterPro" id="IPR009006">
    <property type="entry name" value="Ala_racemase/Decarboxylase_C"/>
</dbReference>
<feature type="region of interest" description="Disordered" evidence="3">
    <location>
        <begin position="83"/>
        <end position="110"/>
    </location>
</feature>
<dbReference type="Proteomes" id="UP000291116">
    <property type="component" value="Unassembled WGS sequence"/>
</dbReference>
<dbReference type="GO" id="GO:0033387">
    <property type="term" value="P:putrescine biosynthetic process from arginine, via ornithine"/>
    <property type="evidence" value="ECO:0007669"/>
    <property type="project" value="TreeGrafter"/>
</dbReference>
<proteinExistence type="predicted"/>
<dbReference type="SUPFAM" id="SSF50621">
    <property type="entry name" value="Alanine racemase C-terminal domain-like"/>
    <property type="match status" value="1"/>
</dbReference>
<dbReference type="PRINTS" id="PR01182">
    <property type="entry name" value="ORNDCRBXLASE"/>
</dbReference>
<dbReference type="GO" id="GO:0004586">
    <property type="term" value="F:ornithine decarboxylase activity"/>
    <property type="evidence" value="ECO:0007669"/>
    <property type="project" value="TreeGrafter"/>
</dbReference>
<dbReference type="Gene3D" id="3.20.20.10">
    <property type="entry name" value="Alanine racemase"/>
    <property type="match status" value="1"/>
</dbReference>
<dbReference type="OrthoDB" id="5034579at2759"/>
<evidence type="ECO:0000313" key="5">
    <source>
        <dbReference type="EMBL" id="VEU34934.1"/>
    </source>
</evidence>
<feature type="compositionally biased region" description="Polar residues" evidence="3">
    <location>
        <begin position="97"/>
        <end position="110"/>
    </location>
</feature>
<protein>
    <recommendedName>
        <fullName evidence="4">Orn/DAP/Arg decarboxylase 2 C-terminal domain-containing protein</fullName>
    </recommendedName>
</protein>
<reference evidence="5 6" key="1">
    <citation type="submission" date="2019-01" db="EMBL/GenBank/DDBJ databases">
        <authorList>
            <person name="Ferrante I. M."/>
        </authorList>
    </citation>
    <scope>NUCLEOTIDE SEQUENCE [LARGE SCALE GENOMIC DNA]</scope>
    <source>
        <strain evidence="5 6">B856</strain>
    </source>
</reference>
<sequence length="648" mass="72301">MKNSSSNGSLASRGDARISVAEKWANRRQQQLKGGHSNTAGPTVHRNSDVHHDSMPSQPKGGFSIPPLCVLLRRSWHQTINGFIQQQSDRNDKETASVPQKRSTNVCTKQENSKRVSFPSVLSILKANAVKLQVESILREEDEDDSEIFSVDNTTEDRIGGVEKKSIGNGLSILPANVSDFTTSAVNHMSESRSRAFHLLDFSAIVHTYTIWRKRLLLQKHHNVQMVYSARHNCNARLFQLLRRLGIGFRVATKYDLTAVRESIVNCGTKPKTKSNTGGVESGEDEDSMIWDDTSILVKPNSFYRTLLLDRSSTNNEKGETTRTISPGTIPITVANAEEMERIHIQMCKMHKRRRQGPSSTPKLAFVLRLENDTNDLTEWKSVVEQMYKKSLELIHSQFVGVALELAGRDTTIMEKTFGTGDTDTITIEPQNRNTLLLEALSDLIEKWAKGSPPQVHLSNPITATEIESSVLEWIERHHKICATITIDVSRLLMANAAALCARIIGVKNNYNKLKSNEDASSIGKTDDTNRNQNAIQQHLYIDDGCYGSLSNYPNEGIPLPLKSQRLIRSLSATSKQLLETEQNTLVNTTVWGPTCDGLDKVCSNVALPRLSRDDWLVFTDLGFCHEGTCFNGFSPPDVACCVLGWNR</sequence>
<dbReference type="AlphaFoldDB" id="A0A448YYV2"/>
<dbReference type="PANTHER" id="PTHR11482:SF6">
    <property type="entry name" value="ORNITHINE DECARBOXYLASE 1-RELATED"/>
    <property type="match status" value="1"/>
</dbReference>
<gene>
    <name evidence="5" type="ORF">PSNMU_V1.4_AUG-EV-PASAV3_0016550</name>
</gene>
<evidence type="ECO:0000256" key="1">
    <source>
        <dbReference type="ARBA" id="ARBA00022898"/>
    </source>
</evidence>
<dbReference type="SUPFAM" id="SSF51419">
    <property type="entry name" value="PLP-binding barrel"/>
    <property type="match status" value="1"/>
</dbReference>
<dbReference type="PANTHER" id="PTHR11482">
    <property type="entry name" value="ARGININE/DIAMINOPIMELATE/ORNITHINE DECARBOXYLASE"/>
    <property type="match status" value="1"/>
</dbReference>
<dbReference type="Gene3D" id="2.40.37.10">
    <property type="entry name" value="Lyase, Ornithine Decarboxylase, Chain A, domain 1"/>
    <property type="match status" value="2"/>
</dbReference>
<organism evidence="5 6">
    <name type="scientific">Pseudo-nitzschia multistriata</name>
    <dbReference type="NCBI Taxonomy" id="183589"/>
    <lineage>
        <taxon>Eukaryota</taxon>
        <taxon>Sar</taxon>
        <taxon>Stramenopiles</taxon>
        <taxon>Ochrophyta</taxon>
        <taxon>Bacillariophyta</taxon>
        <taxon>Bacillariophyceae</taxon>
        <taxon>Bacillariophycidae</taxon>
        <taxon>Bacillariales</taxon>
        <taxon>Bacillariaceae</taxon>
        <taxon>Pseudo-nitzschia</taxon>
    </lineage>
</organism>
<dbReference type="InterPro" id="IPR002433">
    <property type="entry name" value="Orn_de-COase"/>
</dbReference>
<feature type="compositionally biased region" description="Polar residues" evidence="3">
    <location>
        <begin position="27"/>
        <end position="41"/>
    </location>
</feature>
<name>A0A448YYV2_9STRA</name>
<evidence type="ECO:0000256" key="3">
    <source>
        <dbReference type="SAM" id="MobiDB-lite"/>
    </source>
</evidence>
<evidence type="ECO:0000313" key="6">
    <source>
        <dbReference type="Proteomes" id="UP000291116"/>
    </source>
</evidence>
<keyword evidence="1" id="KW-0663">Pyridoxal phosphate</keyword>
<feature type="domain" description="Orn/DAP/Arg decarboxylase 2 C-terminal" evidence="4">
    <location>
        <begin position="410"/>
        <end position="623"/>
    </location>
</feature>
<evidence type="ECO:0000256" key="2">
    <source>
        <dbReference type="ARBA" id="ARBA00023239"/>
    </source>
</evidence>
<keyword evidence="2" id="KW-0456">Lyase</keyword>
<dbReference type="InterPro" id="IPR022643">
    <property type="entry name" value="De-COase2_C"/>
</dbReference>
<keyword evidence="6" id="KW-1185">Reference proteome</keyword>
<accession>A0A448YYV2</accession>
<dbReference type="Pfam" id="PF00278">
    <property type="entry name" value="Orn_DAP_Arg_deC"/>
    <property type="match status" value="1"/>
</dbReference>